<dbReference type="Pfam" id="PF00990">
    <property type="entry name" value="GGDEF"/>
    <property type="match status" value="1"/>
</dbReference>
<comment type="caution">
    <text evidence="4">The sequence shown here is derived from an EMBL/GenBank/DDBJ whole genome shotgun (WGS) entry which is preliminary data.</text>
</comment>
<dbReference type="PANTHER" id="PTHR33121">
    <property type="entry name" value="CYCLIC DI-GMP PHOSPHODIESTERASE PDEF"/>
    <property type="match status" value="1"/>
</dbReference>
<dbReference type="Pfam" id="PF22673">
    <property type="entry name" value="MCP-like_PDC_1"/>
    <property type="match status" value="1"/>
</dbReference>
<name>N6X7P4_9GAMM</name>
<dbReference type="Pfam" id="PF00563">
    <property type="entry name" value="EAL"/>
    <property type="match status" value="1"/>
</dbReference>
<dbReference type="eggNOG" id="COG5001">
    <property type="taxonomic scope" value="Bacteria"/>
</dbReference>
<dbReference type="SUPFAM" id="SSF141868">
    <property type="entry name" value="EAL domain-like"/>
    <property type="match status" value="1"/>
</dbReference>
<dbReference type="CDD" id="cd01949">
    <property type="entry name" value="GGDEF"/>
    <property type="match status" value="1"/>
</dbReference>
<dbReference type="PATRIC" id="fig|626887.3.peg.154"/>
<dbReference type="InterPro" id="IPR050706">
    <property type="entry name" value="Cyclic-di-GMP_PDE-like"/>
</dbReference>
<gene>
    <name evidence="4" type="ORF">J057_00844</name>
</gene>
<keyword evidence="1" id="KW-0472">Membrane</keyword>
<reference evidence="4 5" key="1">
    <citation type="journal article" date="2013" name="Genome Announc.">
        <title>Genome Sequence of the Polycyclic Aromatic Hydrocarbon-Degrading Bacterium Strain Marinobacter nanhaiticus D15-8WT.</title>
        <authorList>
            <person name="Cui Z."/>
            <person name="Gao W."/>
            <person name="Li Q."/>
            <person name="Xu G."/>
            <person name="Zheng L."/>
        </authorList>
    </citation>
    <scope>NUCLEOTIDE SEQUENCE [LARGE SCALE GENOMIC DNA]</scope>
    <source>
        <strain evidence="4 5">D15-8W</strain>
    </source>
</reference>
<keyword evidence="5" id="KW-1185">Reference proteome</keyword>
<dbReference type="OrthoDB" id="5894408at2"/>
<dbReference type="AlphaFoldDB" id="N6X7P4"/>
<dbReference type="InterPro" id="IPR000160">
    <property type="entry name" value="GGDEF_dom"/>
</dbReference>
<keyword evidence="1" id="KW-1133">Transmembrane helix</keyword>
<dbReference type="HOGENOM" id="CLU_362843_0_0_6"/>
<evidence type="ECO:0000313" key="5">
    <source>
        <dbReference type="Proteomes" id="UP000013165"/>
    </source>
</evidence>
<dbReference type="InterPro" id="IPR035919">
    <property type="entry name" value="EAL_sf"/>
</dbReference>
<dbReference type="EMBL" id="APLQ01000005">
    <property type="protein sequence ID" value="ENO17168.2"/>
    <property type="molecule type" value="Genomic_DNA"/>
</dbReference>
<feature type="transmembrane region" description="Helical" evidence="1">
    <location>
        <begin position="30"/>
        <end position="48"/>
    </location>
</feature>
<dbReference type="CDD" id="cd01948">
    <property type="entry name" value="EAL"/>
    <property type="match status" value="1"/>
</dbReference>
<feature type="domain" description="GGDEF" evidence="3">
    <location>
        <begin position="410"/>
        <end position="553"/>
    </location>
</feature>
<dbReference type="Gene3D" id="3.20.20.450">
    <property type="entry name" value="EAL domain"/>
    <property type="match status" value="1"/>
</dbReference>
<dbReference type="CDD" id="cd12913">
    <property type="entry name" value="PDC1_MCP_like"/>
    <property type="match status" value="1"/>
</dbReference>
<dbReference type="InterPro" id="IPR029787">
    <property type="entry name" value="Nucleotide_cyclase"/>
</dbReference>
<proteinExistence type="predicted"/>
<dbReference type="Gene3D" id="3.30.70.270">
    <property type="match status" value="1"/>
</dbReference>
<dbReference type="PROSITE" id="PS50887">
    <property type="entry name" value="GGDEF"/>
    <property type="match status" value="1"/>
</dbReference>
<dbReference type="PROSITE" id="PS50883">
    <property type="entry name" value="EAL"/>
    <property type="match status" value="1"/>
</dbReference>
<dbReference type="SUPFAM" id="SSF55073">
    <property type="entry name" value="Nucleotide cyclase"/>
    <property type="match status" value="1"/>
</dbReference>
<sequence>MPIKPCHRPLSGRLLSRLDFWRDNCARHPILGLLFLLVTFFAIGMFLLSRLNLSYSQEALYELRRAQIRDEFFTGLARIEARQIALERQVTTLATIGETFYRLSLEKQDTPEVEHELRRQLEKTLQTLLERDAGISGTGLWYQPGIMAPTDECYAPYLVKTEAGDVTIQSQSADFRRTGWFDLTLGKAFGRNSVSHMRVLWSPVYYDEATGRAPLTLAKPMTRAGGELIGVATIDWDSEQIVDLVSVTEVTQNSFSFLNDRNNRNLSSRSQYDDPVQEQKIIDAVLAAQLSKIAVNTPPGPTDRRPPEKRLRTRKLDVGGRLYELYYAKTPAGMIYGTGVPHDEIDRALAPMRDINHRILLITGSALLVLSLYLLYRIIQLLRELQASYTDVLTGLPNRMRLLRDLQDRRDACLILLNLNRFKEINSLFGNECGNAVLLAMRKQLRAFIRTHAYPFERSPELYRLSSDEFALLSYGAAESRVATFVRTLTEFLGAQKVVWQQQTLNLNASAGIAFQSESPDHDVAAPDRLLSRATIALSQAREQRHRLVFYDQSQEIEKGYEKNILWARRLKQAIETDALRPYFQPLHDNRTGTFTKYECLMRMEDPEHGAVTASHFIEVASKVRLNRQITRVMVEKAFAAFATEPFEFSINLSYVDISDPETLALILVHLRSSNVGERVIFEILESDGIANYDEVLQFIETVKCFGCRIAIDDFGTGYSNFSHLLKLNVDFIKIDGSLIRNLAQDHKAFLVTKGIVQFAQSMDIETVAEFVHSEAVQERVVALGIDFSQGEYFGMPAAELVGRDRQRG</sequence>
<evidence type="ECO:0000256" key="1">
    <source>
        <dbReference type="SAM" id="Phobius"/>
    </source>
</evidence>
<dbReference type="SMART" id="SM00267">
    <property type="entry name" value="GGDEF"/>
    <property type="match status" value="1"/>
</dbReference>
<accession>N6X7P4</accession>
<dbReference type="Gene3D" id="3.30.450.20">
    <property type="entry name" value="PAS domain"/>
    <property type="match status" value="1"/>
</dbReference>
<dbReference type="PANTHER" id="PTHR33121:SF71">
    <property type="entry name" value="OXYGEN SENSOR PROTEIN DOSP"/>
    <property type="match status" value="1"/>
</dbReference>
<protein>
    <submittedName>
        <fullName evidence="4">EAL domain-containing protein</fullName>
    </submittedName>
</protein>
<dbReference type="NCBIfam" id="TIGR00254">
    <property type="entry name" value="GGDEF"/>
    <property type="match status" value="1"/>
</dbReference>
<dbReference type="InterPro" id="IPR001633">
    <property type="entry name" value="EAL_dom"/>
</dbReference>
<evidence type="ECO:0000259" key="3">
    <source>
        <dbReference type="PROSITE" id="PS50887"/>
    </source>
</evidence>
<keyword evidence="1" id="KW-0812">Transmembrane</keyword>
<organism evidence="4 5">
    <name type="scientific">Marinobacter nanhaiticus D15-8W</name>
    <dbReference type="NCBI Taxonomy" id="626887"/>
    <lineage>
        <taxon>Bacteria</taxon>
        <taxon>Pseudomonadati</taxon>
        <taxon>Pseudomonadota</taxon>
        <taxon>Gammaproteobacteria</taxon>
        <taxon>Pseudomonadales</taxon>
        <taxon>Marinobacteraceae</taxon>
        <taxon>Marinobacter</taxon>
    </lineage>
</organism>
<evidence type="ECO:0000313" key="4">
    <source>
        <dbReference type="EMBL" id="ENO17168.2"/>
    </source>
</evidence>
<feature type="domain" description="EAL" evidence="2">
    <location>
        <begin position="564"/>
        <end position="809"/>
    </location>
</feature>
<dbReference type="GO" id="GO:0071111">
    <property type="term" value="F:cyclic-guanylate-specific phosphodiesterase activity"/>
    <property type="evidence" value="ECO:0007669"/>
    <property type="project" value="InterPro"/>
</dbReference>
<evidence type="ECO:0000259" key="2">
    <source>
        <dbReference type="PROSITE" id="PS50883"/>
    </source>
</evidence>
<dbReference type="Proteomes" id="UP000013165">
    <property type="component" value="Unassembled WGS sequence"/>
</dbReference>
<feature type="transmembrane region" description="Helical" evidence="1">
    <location>
        <begin position="359"/>
        <end position="379"/>
    </location>
</feature>
<dbReference type="InterPro" id="IPR043128">
    <property type="entry name" value="Rev_trsase/Diguanyl_cyclase"/>
</dbReference>
<dbReference type="SMART" id="SM00052">
    <property type="entry name" value="EAL"/>
    <property type="match status" value="1"/>
</dbReference>
<dbReference type="STRING" id="626887.J057_00844"/>